<dbReference type="EMBL" id="JYNU01000014">
    <property type="protein sequence ID" value="KMO75947.1"/>
    <property type="molecule type" value="Genomic_DNA"/>
</dbReference>
<dbReference type="Proteomes" id="UP000036313">
    <property type="component" value="Unassembled WGS sequence"/>
</dbReference>
<feature type="transmembrane region" description="Helical" evidence="1">
    <location>
        <begin position="81"/>
        <end position="103"/>
    </location>
</feature>
<dbReference type="PATRIC" id="fig|1807.14.peg.2500"/>
<evidence type="ECO:0000256" key="1">
    <source>
        <dbReference type="SAM" id="Phobius"/>
    </source>
</evidence>
<reference evidence="2 3" key="1">
    <citation type="journal article" date="2015" name="Genome Biol. Evol.">
        <title>Characterization of Three Mycobacterium spp. with Potential Use in Bioremediation by Genome Sequencing and Comparative Genomics.</title>
        <authorList>
            <person name="Das S."/>
            <person name="Pettersson B.M."/>
            <person name="Behra P.R."/>
            <person name="Ramesh M."/>
            <person name="Dasgupta S."/>
            <person name="Bhattacharya A."/>
            <person name="Kirsebom L.A."/>
        </authorList>
    </citation>
    <scope>NUCLEOTIDE SEQUENCE [LARGE SCALE GENOMIC DNA]</scope>
    <source>
        <strain evidence="2 3">DSM 44075</strain>
    </source>
</reference>
<evidence type="ECO:0008006" key="4">
    <source>
        <dbReference type="Google" id="ProtNLM"/>
    </source>
</evidence>
<protein>
    <recommendedName>
        <fullName evidence="4">ABC-2 family transporter protein</fullName>
    </recommendedName>
</protein>
<sequence>MNSVVCRCTRGIARAGAARPYSARRTARALALPLPRAVAAEIRWLFHPPYACLSGVAVNAVLAALWLLVQPLARHNMHNDLIVVVDTYFASFILADITTTNMLGSDHHRVQAAMAAGTPLWRILLVKNLALFAVVGLPTLAAAVLFTLWFDTPSRLVRTIPNVLVPVISWLGIGNLVSVLLPVAAAPLIRRWRHRSDTRRVAFWVTALTLPYALYYIADPIGGVEHNVFWNRVPAAIGPILGRDTKSIVHLGIALAVWGLATAAAVLWVRRRGLRLR</sequence>
<keyword evidence="1" id="KW-0472">Membrane</keyword>
<organism evidence="2 3">
    <name type="scientific">Mycolicibacterium obuense</name>
    <dbReference type="NCBI Taxonomy" id="1807"/>
    <lineage>
        <taxon>Bacteria</taxon>
        <taxon>Bacillati</taxon>
        <taxon>Actinomycetota</taxon>
        <taxon>Actinomycetes</taxon>
        <taxon>Mycobacteriales</taxon>
        <taxon>Mycobacteriaceae</taxon>
        <taxon>Mycolicibacterium</taxon>
    </lineage>
</organism>
<feature type="transmembrane region" description="Helical" evidence="1">
    <location>
        <begin position="201"/>
        <end position="218"/>
    </location>
</feature>
<feature type="transmembrane region" description="Helical" evidence="1">
    <location>
        <begin position="124"/>
        <end position="150"/>
    </location>
</feature>
<proteinExistence type="predicted"/>
<dbReference type="AlphaFoldDB" id="A0A0J6W2N2"/>
<accession>A0A0J6W2N2</accession>
<dbReference type="RefSeq" id="WP_048423315.1">
    <property type="nucleotide sequence ID" value="NZ_JYNU01000014.1"/>
</dbReference>
<feature type="transmembrane region" description="Helical" evidence="1">
    <location>
        <begin position="170"/>
        <end position="189"/>
    </location>
</feature>
<gene>
    <name evidence="2" type="ORF">MOBUDSM44075_02476</name>
</gene>
<feature type="transmembrane region" description="Helical" evidence="1">
    <location>
        <begin position="248"/>
        <end position="269"/>
    </location>
</feature>
<keyword evidence="1" id="KW-0812">Transmembrane</keyword>
<keyword evidence="1" id="KW-1133">Transmembrane helix</keyword>
<comment type="caution">
    <text evidence="2">The sequence shown here is derived from an EMBL/GenBank/DDBJ whole genome shotgun (WGS) entry which is preliminary data.</text>
</comment>
<name>A0A0J6W2N2_9MYCO</name>
<evidence type="ECO:0000313" key="3">
    <source>
        <dbReference type="Proteomes" id="UP000036313"/>
    </source>
</evidence>
<evidence type="ECO:0000313" key="2">
    <source>
        <dbReference type="EMBL" id="KMO75947.1"/>
    </source>
</evidence>
<feature type="transmembrane region" description="Helical" evidence="1">
    <location>
        <begin position="50"/>
        <end position="69"/>
    </location>
</feature>